<keyword evidence="12" id="KW-0325">Glycoprotein</keyword>
<evidence type="ECO:0000256" key="15">
    <source>
        <dbReference type="ARBA" id="ARBA00023303"/>
    </source>
</evidence>
<name>A0A6J2WIA9_CHACN</name>
<keyword evidence="2 17" id="KW-0813">Transport</keyword>
<dbReference type="PRINTS" id="PR00254">
    <property type="entry name" value="NICOTINICR"/>
</dbReference>
<dbReference type="PROSITE" id="PS00236">
    <property type="entry name" value="NEUROTR_ION_CHANNEL"/>
    <property type="match status" value="1"/>
</dbReference>
<dbReference type="PRINTS" id="PR00252">
    <property type="entry name" value="NRIONCHANNEL"/>
</dbReference>
<evidence type="ECO:0000256" key="8">
    <source>
        <dbReference type="ARBA" id="ARBA00023065"/>
    </source>
</evidence>
<evidence type="ECO:0000256" key="16">
    <source>
        <dbReference type="ARBA" id="ARBA00034104"/>
    </source>
</evidence>
<dbReference type="FunFam" id="2.70.170.10:FF:000010">
    <property type="entry name" value="neuronal acetylcholine receptor subunit alpha-9"/>
    <property type="match status" value="1"/>
</dbReference>
<comment type="subcellular location">
    <subcellularLocation>
        <location evidence="16">Postsynaptic cell membrane</location>
        <topology evidence="16">Multi-pass membrane protein</topology>
    </subcellularLocation>
</comment>
<feature type="signal peptide" evidence="17">
    <location>
        <begin position="1"/>
        <end position="19"/>
    </location>
</feature>
<dbReference type="PANTHER" id="PTHR18945">
    <property type="entry name" value="NEUROTRANSMITTER GATED ION CHANNEL"/>
    <property type="match status" value="1"/>
</dbReference>
<keyword evidence="4 17" id="KW-0812">Transmembrane</keyword>
<dbReference type="RefSeq" id="XP_030644074.1">
    <property type="nucleotide sequence ID" value="XM_030788214.1"/>
</dbReference>
<evidence type="ECO:0000313" key="22">
    <source>
        <dbReference type="RefSeq" id="XP_030644074.1"/>
    </source>
</evidence>
<dbReference type="AlphaFoldDB" id="A0A6J2WIA9"/>
<evidence type="ECO:0000256" key="13">
    <source>
        <dbReference type="ARBA" id="ARBA00023257"/>
    </source>
</evidence>
<keyword evidence="14" id="KW-1071">Ligand-gated ion channel</keyword>
<dbReference type="InterPro" id="IPR006201">
    <property type="entry name" value="Neur_channel"/>
</dbReference>
<reference evidence="21" key="1">
    <citation type="submission" date="2024-06" db="UniProtKB">
        <authorList>
            <consortium name="RefSeq"/>
        </authorList>
    </citation>
    <scope>NUCLEOTIDE SEQUENCE [LARGE SCALE GENOMIC DNA]</scope>
</reference>
<dbReference type="CDD" id="cd19051">
    <property type="entry name" value="LGIC_TM_cation"/>
    <property type="match status" value="1"/>
</dbReference>
<evidence type="ECO:0000256" key="10">
    <source>
        <dbReference type="ARBA" id="ARBA00023157"/>
    </source>
</evidence>
<evidence type="ECO:0000313" key="21">
    <source>
        <dbReference type="Proteomes" id="UP000504632"/>
    </source>
</evidence>
<dbReference type="FunFam" id="1.20.58.390:FF:000009">
    <property type="entry name" value="Cholinergic receptor nicotinic alpha 9 subunit"/>
    <property type="match status" value="1"/>
</dbReference>
<dbReference type="InterPro" id="IPR036734">
    <property type="entry name" value="Neur_chan_lig-bd_sf"/>
</dbReference>
<dbReference type="FunFam" id="1.20.58.390:FF:000053">
    <property type="entry name" value="Neuronal acetylcholine receptor subunit alpha-9"/>
    <property type="match status" value="1"/>
</dbReference>
<evidence type="ECO:0000256" key="12">
    <source>
        <dbReference type="ARBA" id="ARBA00023180"/>
    </source>
</evidence>
<dbReference type="CDD" id="cd19022">
    <property type="entry name" value="LGIC_ECD_nAChR_A9"/>
    <property type="match status" value="1"/>
</dbReference>
<dbReference type="Pfam" id="PF02931">
    <property type="entry name" value="Neur_chan_LBD"/>
    <property type="match status" value="1"/>
</dbReference>
<protein>
    <submittedName>
        <fullName evidence="22">Neuronal acetylcholine receptor subunit alpha-9</fullName>
    </submittedName>
</protein>
<evidence type="ECO:0000256" key="4">
    <source>
        <dbReference type="ARBA" id="ARBA00022692"/>
    </source>
</evidence>
<feature type="chain" id="PRO_5027165588" evidence="17">
    <location>
        <begin position="20"/>
        <end position="591"/>
    </location>
</feature>
<dbReference type="InParanoid" id="A0A6J2WIA9"/>
<evidence type="ECO:0000256" key="3">
    <source>
        <dbReference type="ARBA" id="ARBA00022475"/>
    </source>
</evidence>
<evidence type="ECO:0000259" key="20">
    <source>
        <dbReference type="Pfam" id="PF02932"/>
    </source>
</evidence>
<keyword evidence="10" id="KW-1015">Disulfide bond</keyword>
<feature type="transmembrane region" description="Helical" evidence="17">
    <location>
        <begin position="570"/>
        <end position="588"/>
    </location>
</feature>
<feature type="region of interest" description="Disordered" evidence="18">
    <location>
        <begin position="418"/>
        <end position="453"/>
    </location>
</feature>
<feature type="transmembrane region" description="Helical" evidence="17">
    <location>
        <begin position="234"/>
        <end position="257"/>
    </location>
</feature>
<evidence type="ECO:0000256" key="2">
    <source>
        <dbReference type="ARBA" id="ARBA00022448"/>
    </source>
</evidence>
<evidence type="ECO:0000256" key="14">
    <source>
        <dbReference type="ARBA" id="ARBA00023286"/>
    </source>
</evidence>
<dbReference type="SUPFAM" id="SSF90112">
    <property type="entry name" value="Neurotransmitter-gated ion-channel transmembrane pore"/>
    <property type="match status" value="1"/>
</dbReference>
<dbReference type="InterPro" id="IPR006202">
    <property type="entry name" value="Neur_chan_lig-bd"/>
</dbReference>
<keyword evidence="21" id="KW-1185">Reference proteome</keyword>
<dbReference type="CTD" id="568807"/>
<dbReference type="Proteomes" id="UP000504632">
    <property type="component" value="Chromosome 11"/>
</dbReference>
<keyword evidence="13" id="KW-0628">Postsynaptic cell membrane</keyword>
<keyword evidence="11 22" id="KW-0675">Receptor</keyword>
<evidence type="ECO:0000256" key="6">
    <source>
        <dbReference type="ARBA" id="ARBA00022989"/>
    </source>
</evidence>
<feature type="transmembrane region" description="Helical" evidence="17">
    <location>
        <begin position="297"/>
        <end position="316"/>
    </location>
</feature>
<evidence type="ECO:0000256" key="7">
    <source>
        <dbReference type="ARBA" id="ARBA00023018"/>
    </source>
</evidence>
<dbReference type="SUPFAM" id="SSF63712">
    <property type="entry name" value="Nicotinic receptor ligand binding domain-like"/>
    <property type="match status" value="1"/>
</dbReference>
<keyword evidence="15 17" id="KW-0407">Ion channel</keyword>
<sequence>MKIFFQVVNISMVIHGVFCAQGKYAQKLFNDLMENYSNALRPVEDTDKALNVTLQITLSQIKDMDERNQVLTTYLWVRQIWHDAYLKWDKEEYDGLEVIRIPSDLVWRPDIVLYNNADEEDSSGPPDTNVVLRYNGEITWDSPAITKSSCKVDVSYFPFDSQQCNLTFGSWTYNGNQVDIAMGMDSGDLSDFVENVEWECHGMPAVKNVIMYGCCSDPYPDITYTVLLKRRSSFYIFNLLLPCFLISFLAPLGFYLPADSGEKVSLGVTVLLALTVFQLMVAESMPPSESVPLIGKYYIATMTMITASTSLTIFIMNIHFCGAEAKPVPHWAKVLIIDYMAKIFFVYEVGENCTTPESERGPLFSEDPLVSLERDGYHDGFYADHQREDTGYSDRRHHGYNGYSNNHRHRHDNICQGNGFHGSANGGPHQHGHKHQRSRVASRSPHRHYAQDNTCAKYVHHIGRDGNDGHMSPQDEKLKHSDLSIPEKLNGYSYEHGNGYLNGNSYRHENGFSKSYSNGYLNGLGRGCVCGQHQKVVRNIEYIANCFREQRSHQAKGAEWKKVAKVMDRFFMWIFFVMVFLMSILVLTKAT</sequence>
<dbReference type="InterPro" id="IPR018000">
    <property type="entry name" value="Neurotransmitter_ion_chnl_CS"/>
</dbReference>
<feature type="transmembrane region" description="Helical" evidence="17">
    <location>
        <begin position="264"/>
        <end position="282"/>
    </location>
</feature>
<evidence type="ECO:0000256" key="11">
    <source>
        <dbReference type="ARBA" id="ARBA00023170"/>
    </source>
</evidence>
<dbReference type="NCBIfam" id="TIGR00860">
    <property type="entry name" value="LIC"/>
    <property type="match status" value="1"/>
</dbReference>
<evidence type="ECO:0000256" key="17">
    <source>
        <dbReference type="RuleBase" id="RU000687"/>
    </source>
</evidence>
<keyword evidence="9 17" id="KW-0472">Membrane</keyword>
<gene>
    <name evidence="22" type="primary">chrna9a</name>
</gene>
<evidence type="ECO:0000259" key="19">
    <source>
        <dbReference type="Pfam" id="PF02931"/>
    </source>
</evidence>
<dbReference type="GO" id="GO:0022848">
    <property type="term" value="F:acetylcholine-gated monoatomic cation-selective channel activity"/>
    <property type="evidence" value="ECO:0007669"/>
    <property type="project" value="InterPro"/>
</dbReference>
<evidence type="ECO:0000256" key="9">
    <source>
        <dbReference type="ARBA" id="ARBA00023136"/>
    </source>
</evidence>
<dbReference type="GO" id="GO:0045211">
    <property type="term" value="C:postsynaptic membrane"/>
    <property type="evidence" value="ECO:0007669"/>
    <property type="project" value="UniProtKB-SubCell"/>
</dbReference>
<evidence type="ECO:0000256" key="5">
    <source>
        <dbReference type="ARBA" id="ARBA00022729"/>
    </source>
</evidence>
<evidence type="ECO:0000256" key="18">
    <source>
        <dbReference type="SAM" id="MobiDB-lite"/>
    </source>
</evidence>
<dbReference type="Gene3D" id="1.20.58.390">
    <property type="entry name" value="Neurotransmitter-gated ion-channel transmembrane domain"/>
    <property type="match status" value="2"/>
</dbReference>
<keyword evidence="7" id="KW-0770">Synapse</keyword>
<evidence type="ECO:0000256" key="1">
    <source>
        <dbReference type="ARBA" id="ARBA00009237"/>
    </source>
</evidence>
<dbReference type="OrthoDB" id="5975154at2759"/>
<keyword evidence="8 17" id="KW-0406">Ion transport</keyword>
<keyword evidence="6 17" id="KW-1133">Transmembrane helix</keyword>
<reference evidence="22" key="2">
    <citation type="submission" date="2025-08" db="UniProtKB">
        <authorList>
            <consortium name="RefSeq"/>
        </authorList>
    </citation>
    <scope>IDENTIFICATION</scope>
</reference>
<keyword evidence="5 17" id="KW-0732">Signal</keyword>
<feature type="compositionally biased region" description="Basic residues" evidence="18">
    <location>
        <begin position="430"/>
        <end position="448"/>
    </location>
</feature>
<feature type="domain" description="Neurotransmitter-gated ion-channel transmembrane" evidence="20">
    <location>
        <begin position="239"/>
        <end position="585"/>
    </location>
</feature>
<dbReference type="GeneID" id="115824110"/>
<comment type="similarity">
    <text evidence="1">Belongs to the ligand-gated ion channel (TC 1.A.9) family. Acetylcholine receptor (TC 1.A.9.1) subfamily.</text>
</comment>
<dbReference type="InterPro" id="IPR002394">
    <property type="entry name" value="Nicotinic_acetylcholine_rcpt"/>
</dbReference>
<dbReference type="Gene3D" id="2.70.170.10">
    <property type="entry name" value="Neurotransmitter-gated ion-channel ligand-binding domain"/>
    <property type="match status" value="1"/>
</dbReference>
<proteinExistence type="inferred from homology"/>
<feature type="domain" description="Neurotransmitter-gated ion-channel ligand-binding" evidence="19">
    <location>
        <begin position="26"/>
        <end position="231"/>
    </location>
</feature>
<dbReference type="Pfam" id="PF02932">
    <property type="entry name" value="Neur_chan_memb"/>
    <property type="match status" value="1"/>
</dbReference>
<organism evidence="21 22">
    <name type="scientific">Chanos chanos</name>
    <name type="common">Milkfish</name>
    <name type="synonym">Mugil chanos</name>
    <dbReference type="NCBI Taxonomy" id="29144"/>
    <lineage>
        <taxon>Eukaryota</taxon>
        <taxon>Metazoa</taxon>
        <taxon>Chordata</taxon>
        <taxon>Craniata</taxon>
        <taxon>Vertebrata</taxon>
        <taxon>Euteleostomi</taxon>
        <taxon>Actinopterygii</taxon>
        <taxon>Neopterygii</taxon>
        <taxon>Teleostei</taxon>
        <taxon>Ostariophysi</taxon>
        <taxon>Gonorynchiformes</taxon>
        <taxon>Chanidae</taxon>
        <taxon>Chanos</taxon>
    </lineage>
</organism>
<accession>A0A6J2WIA9</accession>
<dbReference type="GO" id="GO:0004888">
    <property type="term" value="F:transmembrane signaling receptor activity"/>
    <property type="evidence" value="ECO:0007669"/>
    <property type="project" value="InterPro"/>
</dbReference>
<dbReference type="InterPro" id="IPR038050">
    <property type="entry name" value="Neuro_actylchol_rec"/>
</dbReference>
<dbReference type="InterPro" id="IPR006029">
    <property type="entry name" value="Neurotrans-gated_channel_TM"/>
</dbReference>
<dbReference type="InterPro" id="IPR036719">
    <property type="entry name" value="Neuro-gated_channel_TM_sf"/>
</dbReference>
<keyword evidence="3" id="KW-1003">Cell membrane</keyword>